<dbReference type="PROSITE" id="PS51257">
    <property type="entry name" value="PROKAR_LIPOPROTEIN"/>
    <property type="match status" value="1"/>
</dbReference>
<protein>
    <recommendedName>
        <fullName evidence="3">Lipoprotein</fullName>
    </recommendedName>
</protein>
<name>A0ABX9QFX0_9BACT</name>
<comment type="caution">
    <text evidence="1">The sequence shown here is derived from an EMBL/GenBank/DDBJ whole genome shotgun (WGS) entry which is preliminary data.</text>
</comment>
<evidence type="ECO:0008006" key="3">
    <source>
        <dbReference type="Google" id="ProtNLM"/>
    </source>
</evidence>
<accession>A0ABX9QFX0</accession>
<evidence type="ECO:0000313" key="2">
    <source>
        <dbReference type="Proteomes" id="UP000278907"/>
    </source>
</evidence>
<sequence>MRAAIIAGLMAVGMLAGCGGTEGDVGGPPELETRTDELPVCGPSGYEITYYAEPERLTYVGTIMCDCGSGIFAYGSRSPYFVRVSTGSCSG</sequence>
<keyword evidence="2" id="KW-1185">Reference proteome</keyword>
<evidence type="ECO:0000313" key="1">
    <source>
        <dbReference type="EMBL" id="RKI02634.1"/>
    </source>
</evidence>
<proteinExistence type="predicted"/>
<gene>
    <name evidence="1" type="ORF">D7Y13_24085</name>
</gene>
<dbReference type="EMBL" id="RAWI01000203">
    <property type="protein sequence ID" value="RKI02634.1"/>
    <property type="molecule type" value="Genomic_DNA"/>
</dbReference>
<organism evidence="1 2">
    <name type="scientific">Corallococcus praedator</name>
    <dbReference type="NCBI Taxonomy" id="2316724"/>
    <lineage>
        <taxon>Bacteria</taxon>
        <taxon>Pseudomonadati</taxon>
        <taxon>Myxococcota</taxon>
        <taxon>Myxococcia</taxon>
        <taxon>Myxococcales</taxon>
        <taxon>Cystobacterineae</taxon>
        <taxon>Myxococcaceae</taxon>
        <taxon>Corallococcus</taxon>
    </lineage>
</organism>
<dbReference type="Proteomes" id="UP000278907">
    <property type="component" value="Unassembled WGS sequence"/>
</dbReference>
<reference evidence="1 2" key="1">
    <citation type="submission" date="2018-09" db="EMBL/GenBank/DDBJ databases">
        <authorList>
            <person name="Livingstone P.G."/>
            <person name="Whitworth D.E."/>
        </authorList>
    </citation>
    <scope>NUCLEOTIDE SEQUENCE [LARGE SCALE GENOMIC DNA]</scope>
    <source>
        <strain evidence="1 2">CA031B</strain>
    </source>
</reference>